<evidence type="ECO:0000313" key="6">
    <source>
        <dbReference type="Proteomes" id="UP000035287"/>
    </source>
</evidence>
<dbReference type="SMART" id="SM00422">
    <property type="entry name" value="HTH_MERR"/>
    <property type="match status" value="1"/>
</dbReference>
<dbReference type="Proteomes" id="UP000035287">
    <property type="component" value="Chromosome"/>
</dbReference>
<dbReference type="OrthoDB" id="9802944at2"/>
<reference evidence="5 6" key="1">
    <citation type="submission" date="2015-06" db="EMBL/GenBank/DDBJ databases">
        <authorList>
            <person name="Zeng Y."/>
            <person name="Huang Y."/>
        </authorList>
    </citation>
    <scope>NUCLEOTIDE SEQUENCE [LARGE SCALE GENOMIC DNA]</scope>
    <source>
        <strain evidence="5 6">PQ-2</strain>
    </source>
</reference>
<gene>
    <name evidence="5" type="ORF">AB433_08970</name>
</gene>
<dbReference type="Gene3D" id="1.10.1660.10">
    <property type="match status" value="1"/>
</dbReference>
<proteinExistence type="predicted"/>
<evidence type="ECO:0000256" key="2">
    <source>
        <dbReference type="ARBA" id="ARBA00023015"/>
    </source>
</evidence>
<dbReference type="PATRIC" id="fig|1348774.3.peg.1880"/>
<dbReference type="PANTHER" id="PTHR30204:SF69">
    <property type="entry name" value="MERR-FAMILY TRANSCRIPTIONAL REGULATOR"/>
    <property type="match status" value="1"/>
</dbReference>
<keyword evidence="1" id="KW-0678">Repressor</keyword>
<dbReference type="KEGG" id="cna:AB433_08970"/>
<dbReference type="PRINTS" id="PR00040">
    <property type="entry name" value="HTHMERR"/>
</dbReference>
<dbReference type="SUPFAM" id="SSF46955">
    <property type="entry name" value="Putative DNA-binding domain"/>
    <property type="match status" value="1"/>
</dbReference>
<keyword evidence="2" id="KW-0805">Transcription regulation</keyword>
<accession>A0A0G3XFX7</accession>
<sequence length="141" mass="15377">MVRSQTENAAGKRPFRISELAAAADVGVETVRFYQRKGLLPAPTGPATGGRHYGDDDVQRLRFIRQSQAAGFRLSEIKRLLDLDRMDDRPQARAMAQERIAALDLEIARLEQARASLKKLASECAKGGAGPCPILSAFDPA</sequence>
<evidence type="ECO:0000256" key="4">
    <source>
        <dbReference type="ARBA" id="ARBA00023163"/>
    </source>
</evidence>
<organism evidence="5 6">
    <name type="scientific">Croceicoccus naphthovorans</name>
    <dbReference type="NCBI Taxonomy" id="1348774"/>
    <lineage>
        <taxon>Bacteria</taxon>
        <taxon>Pseudomonadati</taxon>
        <taxon>Pseudomonadota</taxon>
        <taxon>Alphaproteobacteria</taxon>
        <taxon>Sphingomonadales</taxon>
        <taxon>Erythrobacteraceae</taxon>
        <taxon>Croceicoccus</taxon>
    </lineage>
</organism>
<name>A0A0G3XFX7_9SPHN</name>
<dbReference type="EMBL" id="CP011770">
    <property type="protein sequence ID" value="AKM10077.1"/>
    <property type="molecule type" value="Genomic_DNA"/>
</dbReference>
<dbReference type="GO" id="GO:0003677">
    <property type="term" value="F:DNA binding"/>
    <property type="evidence" value="ECO:0007669"/>
    <property type="project" value="UniProtKB-KW"/>
</dbReference>
<keyword evidence="3" id="KW-0238">DNA-binding</keyword>
<keyword evidence="4" id="KW-0804">Transcription</keyword>
<dbReference type="InterPro" id="IPR009061">
    <property type="entry name" value="DNA-bd_dom_put_sf"/>
</dbReference>
<evidence type="ECO:0000256" key="3">
    <source>
        <dbReference type="ARBA" id="ARBA00023125"/>
    </source>
</evidence>
<dbReference type="GO" id="GO:0003700">
    <property type="term" value="F:DNA-binding transcription factor activity"/>
    <property type="evidence" value="ECO:0007669"/>
    <property type="project" value="InterPro"/>
</dbReference>
<keyword evidence="6" id="KW-1185">Reference proteome</keyword>
<dbReference type="PROSITE" id="PS50937">
    <property type="entry name" value="HTH_MERR_2"/>
    <property type="match status" value="1"/>
</dbReference>
<dbReference type="AlphaFoldDB" id="A0A0G3XFX7"/>
<evidence type="ECO:0000313" key="5">
    <source>
        <dbReference type="EMBL" id="AKM10077.1"/>
    </source>
</evidence>
<evidence type="ECO:0000256" key="1">
    <source>
        <dbReference type="ARBA" id="ARBA00022491"/>
    </source>
</evidence>
<dbReference type="RefSeq" id="WP_047820755.1">
    <property type="nucleotide sequence ID" value="NZ_CP011770.1"/>
</dbReference>
<protein>
    <submittedName>
        <fullName evidence="5">MerR family transcriptional regulator</fullName>
    </submittedName>
</protein>
<dbReference type="STRING" id="1348774.AB433_08970"/>
<dbReference type="InterPro" id="IPR047057">
    <property type="entry name" value="MerR_fam"/>
</dbReference>
<dbReference type="Pfam" id="PF13411">
    <property type="entry name" value="MerR_1"/>
    <property type="match status" value="1"/>
</dbReference>
<dbReference type="PANTHER" id="PTHR30204">
    <property type="entry name" value="REDOX-CYCLING DRUG-SENSING TRANSCRIPTIONAL ACTIVATOR SOXR"/>
    <property type="match status" value="1"/>
</dbReference>
<dbReference type="InterPro" id="IPR000551">
    <property type="entry name" value="MerR-type_HTH_dom"/>
</dbReference>